<name>B5YNH7_THAPS</name>
<feature type="domain" description="MgtC/SapB/SrpB/YhiD N-terminal" evidence="8">
    <location>
        <begin position="388"/>
        <end position="518"/>
    </location>
</feature>
<evidence type="ECO:0000313" key="9">
    <source>
        <dbReference type="EMBL" id="ACI64991.1"/>
    </source>
</evidence>
<keyword evidence="3 7" id="KW-0812">Transmembrane</keyword>
<evidence type="ECO:0000256" key="1">
    <source>
        <dbReference type="ARBA" id="ARBA00004651"/>
    </source>
</evidence>
<keyword evidence="5 7" id="KW-0472">Membrane</keyword>
<dbReference type="GO" id="GO:0005886">
    <property type="term" value="C:plasma membrane"/>
    <property type="evidence" value="ECO:0007669"/>
    <property type="project" value="UniProtKB-SubCell"/>
</dbReference>
<feature type="compositionally biased region" description="Basic residues" evidence="6">
    <location>
        <begin position="53"/>
        <end position="68"/>
    </location>
</feature>
<dbReference type="PRINTS" id="PR01837">
    <property type="entry name" value="MGTCSAPBPROT"/>
</dbReference>
<feature type="compositionally biased region" description="Polar residues" evidence="6">
    <location>
        <begin position="106"/>
        <end position="115"/>
    </location>
</feature>
<feature type="region of interest" description="Disordered" evidence="6">
    <location>
        <begin position="1"/>
        <end position="209"/>
    </location>
</feature>
<feature type="transmembrane region" description="Helical" evidence="7">
    <location>
        <begin position="219"/>
        <end position="250"/>
    </location>
</feature>
<dbReference type="InParanoid" id="B5YNH7"/>
<keyword evidence="2" id="KW-1003">Cell membrane</keyword>
<dbReference type="PANTHER" id="PTHR33778">
    <property type="entry name" value="PROTEIN MGTC"/>
    <property type="match status" value="1"/>
</dbReference>
<feature type="region of interest" description="Disordered" evidence="6">
    <location>
        <begin position="578"/>
        <end position="603"/>
    </location>
</feature>
<proteinExistence type="predicted"/>
<gene>
    <name evidence="9" type="ORF">THAPS_23549</name>
</gene>
<dbReference type="PaxDb" id="35128-Thaps23549"/>
<evidence type="ECO:0000256" key="6">
    <source>
        <dbReference type="SAM" id="MobiDB-lite"/>
    </source>
</evidence>
<dbReference type="KEGG" id="tps:THAPS_23549"/>
<dbReference type="Proteomes" id="UP000001449">
    <property type="component" value="Chromosome 7"/>
</dbReference>
<accession>B5YNH7</accession>
<reference evidence="9 10" key="2">
    <citation type="journal article" date="2008" name="Nature">
        <title>The Phaeodactylum genome reveals the evolutionary history of diatom genomes.</title>
        <authorList>
            <person name="Bowler C."/>
            <person name="Allen A.E."/>
            <person name="Badger J.H."/>
            <person name="Grimwood J."/>
            <person name="Jabbari K."/>
            <person name="Kuo A."/>
            <person name="Maheswari U."/>
            <person name="Martens C."/>
            <person name="Maumus F."/>
            <person name="Otillar R.P."/>
            <person name="Rayko E."/>
            <person name="Salamov A."/>
            <person name="Vandepoele K."/>
            <person name="Beszteri B."/>
            <person name="Gruber A."/>
            <person name="Heijde M."/>
            <person name="Katinka M."/>
            <person name="Mock T."/>
            <person name="Valentin K."/>
            <person name="Verret F."/>
            <person name="Berges J.A."/>
            <person name="Brownlee C."/>
            <person name="Cadoret J.P."/>
            <person name="Chiovitti A."/>
            <person name="Choi C.J."/>
            <person name="Coesel S."/>
            <person name="De Martino A."/>
            <person name="Detter J.C."/>
            <person name="Durkin C."/>
            <person name="Falciatore A."/>
            <person name="Fournet J."/>
            <person name="Haruta M."/>
            <person name="Huysman M.J."/>
            <person name="Jenkins B.D."/>
            <person name="Jiroutova K."/>
            <person name="Jorgensen R.E."/>
            <person name="Joubert Y."/>
            <person name="Kaplan A."/>
            <person name="Kroger N."/>
            <person name="Kroth P.G."/>
            <person name="La Roche J."/>
            <person name="Lindquist E."/>
            <person name="Lommer M."/>
            <person name="Martin-Jezequel V."/>
            <person name="Lopez P.J."/>
            <person name="Lucas S."/>
            <person name="Mangogna M."/>
            <person name="McGinnis K."/>
            <person name="Medlin L.K."/>
            <person name="Montsant A."/>
            <person name="Oudot-Le Secq M.P."/>
            <person name="Napoli C."/>
            <person name="Obornik M."/>
            <person name="Parker M.S."/>
            <person name="Petit J.L."/>
            <person name="Porcel B.M."/>
            <person name="Poulsen N."/>
            <person name="Robison M."/>
            <person name="Rychlewski L."/>
            <person name="Rynearson T.A."/>
            <person name="Schmutz J."/>
            <person name="Shapiro H."/>
            <person name="Siaut M."/>
            <person name="Stanley M."/>
            <person name="Sussman M.R."/>
            <person name="Taylor A.R."/>
            <person name="Vardi A."/>
            <person name="von Dassow P."/>
            <person name="Vyverman W."/>
            <person name="Willis A."/>
            <person name="Wyrwicz L.S."/>
            <person name="Rokhsar D.S."/>
            <person name="Weissenbach J."/>
            <person name="Armbrust E.V."/>
            <person name="Green B.R."/>
            <person name="Van de Peer Y."/>
            <person name="Grigoriev I.V."/>
        </authorList>
    </citation>
    <scope>NUCLEOTIDE SEQUENCE [LARGE SCALE GENOMIC DNA]</scope>
    <source>
        <strain evidence="9 10">CCMP1335</strain>
    </source>
</reference>
<dbReference type="GeneID" id="7447132"/>
<evidence type="ECO:0000259" key="8">
    <source>
        <dbReference type="Pfam" id="PF02308"/>
    </source>
</evidence>
<evidence type="ECO:0000256" key="5">
    <source>
        <dbReference type="ARBA" id="ARBA00023136"/>
    </source>
</evidence>
<feature type="transmembrane region" description="Helical" evidence="7">
    <location>
        <begin position="497"/>
        <end position="516"/>
    </location>
</feature>
<feature type="compositionally biased region" description="Basic and acidic residues" evidence="6">
    <location>
        <begin position="587"/>
        <end position="603"/>
    </location>
</feature>
<dbReference type="InterPro" id="IPR003416">
    <property type="entry name" value="MgtC/SapB/SrpB/YhiD_fam"/>
</dbReference>
<evidence type="ECO:0000256" key="3">
    <source>
        <dbReference type="ARBA" id="ARBA00022692"/>
    </source>
</evidence>
<dbReference type="RefSeq" id="XP_002296274.1">
    <property type="nucleotide sequence ID" value="XM_002296238.1"/>
</dbReference>
<feature type="region of interest" description="Disordered" evidence="6">
    <location>
        <begin position="341"/>
        <end position="360"/>
    </location>
</feature>
<organism evidence="9 10">
    <name type="scientific">Thalassiosira pseudonana</name>
    <name type="common">Marine diatom</name>
    <name type="synonym">Cyclotella nana</name>
    <dbReference type="NCBI Taxonomy" id="35128"/>
    <lineage>
        <taxon>Eukaryota</taxon>
        <taxon>Sar</taxon>
        <taxon>Stramenopiles</taxon>
        <taxon>Ochrophyta</taxon>
        <taxon>Bacillariophyta</taxon>
        <taxon>Coscinodiscophyceae</taxon>
        <taxon>Thalassiosirophycidae</taxon>
        <taxon>Thalassiosirales</taxon>
        <taxon>Thalassiosiraceae</taxon>
        <taxon>Thalassiosira</taxon>
    </lineage>
</organism>
<dbReference type="AlphaFoldDB" id="B5YNH7"/>
<dbReference type="PANTHER" id="PTHR33778:SF1">
    <property type="entry name" value="MAGNESIUM TRANSPORTER YHID-RELATED"/>
    <property type="match status" value="1"/>
</dbReference>
<reference evidence="9 10" key="1">
    <citation type="journal article" date="2004" name="Science">
        <title>The genome of the diatom Thalassiosira pseudonana: ecology, evolution, and metabolism.</title>
        <authorList>
            <person name="Armbrust E.V."/>
            <person name="Berges J.A."/>
            <person name="Bowler C."/>
            <person name="Green B.R."/>
            <person name="Martinez D."/>
            <person name="Putnam N.H."/>
            <person name="Zhou S."/>
            <person name="Allen A.E."/>
            <person name="Apt K.E."/>
            <person name="Bechner M."/>
            <person name="Brzezinski M.A."/>
            <person name="Chaal B.K."/>
            <person name="Chiovitti A."/>
            <person name="Davis A.K."/>
            <person name="Demarest M.S."/>
            <person name="Detter J.C."/>
            <person name="Glavina T."/>
            <person name="Goodstein D."/>
            <person name="Hadi M.Z."/>
            <person name="Hellsten U."/>
            <person name="Hildebrand M."/>
            <person name="Jenkins B.D."/>
            <person name="Jurka J."/>
            <person name="Kapitonov V.V."/>
            <person name="Kroger N."/>
            <person name="Lau W.W."/>
            <person name="Lane T.W."/>
            <person name="Larimer F.W."/>
            <person name="Lippmeier J.C."/>
            <person name="Lucas S."/>
            <person name="Medina M."/>
            <person name="Montsant A."/>
            <person name="Obornik M."/>
            <person name="Parker M.S."/>
            <person name="Palenik B."/>
            <person name="Pazour G.J."/>
            <person name="Richardson P.M."/>
            <person name="Rynearson T.A."/>
            <person name="Saito M.A."/>
            <person name="Schwartz D.C."/>
            <person name="Thamatrakoln K."/>
            <person name="Valentin K."/>
            <person name="Vardi A."/>
            <person name="Wilkerson F.P."/>
            <person name="Rokhsar D.S."/>
        </authorList>
    </citation>
    <scope>NUCLEOTIDE SEQUENCE [LARGE SCALE GENOMIC DNA]</scope>
    <source>
        <strain evidence="9 10">CCMP1335</strain>
    </source>
</reference>
<dbReference type="eggNOG" id="ENOG502S35P">
    <property type="taxonomic scope" value="Eukaryota"/>
</dbReference>
<keyword evidence="10" id="KW-1185">Reference proteome</keyword>
<sequence>MSKNNIIPPSILSFVKKSSSSNDDSDDDDRAFLLPSHGSSFNLADDSEVLKPRVTRKNGKQSKPRKGKQQQNQLRDFDSSNSNYSNSARSSSTAGSGGYASGGYSQKQNSLTTGDSYFHRDGGDNVSNQQLADDILSPIAGSFSNHSSPVTGGPSNLHNVQSKESIRSNKTIHSGKSYKSHKSSGGGSKRSGKSSHRRRKVRRDEKRREWIRKHQKRRILGGIALTVVYSLLFFYTLLVTIGPLALHYWIDPMEWCPYYYHDESWDEESHNHNNNGSKEKRYSLDIDQLQQTRHELNNEQSDGDGQANRSRYKRRMLSHGKLPKLVDLDIDLLQRTSNDVHRKDDGEVNSDTIQYENPDYNDSPCHTSRLPSLFYLTLEECDLSRRMFMSVIFGGFIGYERRASDRPAGIRTMALVALGSCFFTLSSQLAFRDSPMTWDSSRVSAAIPSGVGFLGAGLIWKGSLNDGKGGEVHQVHGITTAASLWLAAAVGVGAGGALYAVTAYSTALVILVLRFGPRLYFQSDRGFADDEYEEESDDEDSDAEECANFQKETPSQPNHEVALESGAATLGQQYEMHELSKDSQMTETKKDKGYGSTDERRKDKTVAQLLQENQIRQLHRLNQTQATNNSQQRSNSNGNPFLAWLGKLLPGNKDRHQPENPYQEFSRDREIMRMMKKKKSMGRMSSRPSFLSLSLVDEERLDRDDAMLMTSELLLLIPLSDSDITETLSSSTKSTGRRNEYSTNESRSFLIVLISDVISSGSGGRGLGCRCKTVGGIGGLVDFVLSMTEESLKRRDNLSTLYLLAASFAVGIDFVPIG</sequence>
<feature type="transmembrane region" description="Helical" evidence="7">
    <location>
        <begin position="412"/>
        <end position="431"/>
    </location>
</feature>
<dbReference type="InterPro" id="IPR049177">
    <property type="entry name" value="MgtC_SapB_SrpB_YhiD_N"/>
</dbReference>
<feature type="compositionally biased region" description="Low complexity" evidence="6">
    <location>
        <begin position="79"/>
        <end position="94"/>
    </location>
</feature>
<evidence type="ECO:0000256" key="4">
    <source>
        <dbReference type="ARBA" id="ARBA00022989"/>
    </source>
</evidence>
<dbReference type="EMBL" id="CP001160">
    <property type="protein sequence ID" value="ACI64991.1"/>
    <property type="molecule type" value="Genomic_DNA"/>
</dbReference>
<comment type="subcellular location">
    <subcellularLocation>
        <location evidence="1">Cell membrane</location>
        <topology evidence="1">Multi-pass membrane protein</topology>
    </subcellularLocation>
</comment>
<feature type="compositionally biased region" description="Polar residues" evidence="6">
    <location>
        <begin position="142"/>
        <end position="172"/>
    </location>
</feature>
<evidence type="ECO:0000313" key="10">
    <source>
        <dbReference type="Proteomes" id="UP000001449"/>
    </source>
</evidence>
<feature type="compositionally biased region" description="Basic residues" evidence="6">
    <location>
        <begin position="190"/>
        <end position="201"/>
    </location>
</feature>
<keyword evidence="4 7" id="KW-1133">Transmembrane helix</keyword>
<evidence type="ECO:0000256" key="7">
    <source>
        <dbReference type="SAM" id="Phobius"/>
    </source>
</evidence>
<feature type="transmembrane region" description="Helical" evidence="7">
    <location>
        <begin position="800"/>
        <end position="817"/>
    </location>
</feature>
<dbReference type="HOGENOM" id="CLU_345657_0_0_1"/>
<evidence type="ECO:0000256" key="2">
    <source>
        <dbReference type="ARBA" id="ARBA00022475"/>
    </source>
</evidence>
<feature type="region of interest" description="Disordered" evidence="6">
    <location>
        <begin position="626"/>
        <end position="669"/>
    </location>
</feature>
<feature type="transmembrane region" description="Helical" evidence="7">
    <location>
        <begin position="443"/>
        <end position="460"/>
    </location>
</feature>
<feature type="compositionally biased region" description="Low complexity" evidence="6">
    <location>
        <begin position="626"/>
        <end position="639"/>
    </location>
</feature>
<dbReference type="Pfam" id="PF02308">
    <property type="entry name" value="MgtC"/>
    <property type="match status" value="1"/>
</dbReference>
<protein>
    <recommendedName>
        <fullName evidence="8">MgtC/SapB/SrpB/YhiD N-terminal domain-containing protein</fullName>
    </recommendedName>
</protein>